<gene>
    <name evidence="3" type="ORF">G5575_16725</name>
</gene>
<keyword evidence="4" id="KW-1185">Reference proteome</keyword>
<feature type="chain" id="PRO_5026693963" description="DUF4185 domain-containing protein" evidence="2">
    <location>
        <begin position="25"/>
        <end position="388"/>
    </location>
</feature>
<organism evidence="3 4">
    <name type="scientific">Devosia aurantiaca</name>
    <dbReference type="NCBI Taxonomy" id="2714858"/>
    <lineage>
        <taxon>Bacteria</taxon>
        <taxon>Pseudomonadati</taxon>
        <taxon>Pseudomonadota</taxon>
        <taxon>Alphaproteobacteria</taxon>
        <taxon>Hyphomicrobiales</taxon>
        <taxon>Devosiaceae</taxon>
        <taxon>Devosia</taxon>
    </lineage>
</organism>
<evidence type="ECO:0000256" key="1">
    <source>
        <dbReference type="SAM" id="MobiDB-lite"/>
    </source>
</evidence>
<reference evidence="3 4" key="2">
    <citation type="submission" date="2020-03" db="EMBL/GenBank/DDBJ databases">
        <title>Devosia chinhatensis sp. nov., isolated from a hexachlorocyclohexane (HCH) dump site in India.</title>
        <authorList>
            <person name="Kumar M."/>
            <person name="Lal R."/>
        </authorList>
    </citation>
    <scope>NUCLEOTIDE SEQUENCE [LARGE SCALE GENOMIC DNA]</scope>
    <source>
        <strain evidence="3 4">H239</strain>
    </source>
</reference>
<evidence type="ECO:0000256" key="2">
    <source>
        <dbReference type="SAM" id="SignalP"/>
    </source>
</evidence>
<evidence type="ECO:0000313" key="4">
    <source>
        <dbReference type="Proteomes" id="UP000474802"/>
    </source>
</evidence>
<dbReference type="AlphaFoldDB" id="A0A6M1SPE2"/>
<feature type="signal peptide" evidence="2">
    <location>
        <begin position="1"/>
        <end position="24"/>
    </location>
</feature>
<dbReference type="Proteomes" id="UP000474802">
    <property type="component" value="Unassembled WGS sequence"/>
</dbReference>
<evidence type="ECO:0000313" key="3">
    <source>
        <dbReference type="EMBL" id="NGP19068.1"/>
    </source>
</evidence>
<sequence>MSKALLGTAGLLALLAAGTAGVSAQTVGELCIECLSIRVGPPVVVRGPFPDELDASFTALRLPDGRMRGFSANGATYAVDGADIYDMGGERRAVLEPGSPGEPEECGRWLTSTVRNGDEVLGFVHQESICKYGPGGQTDKTMAIARSLDDGLSWTDLGTVISGADAPKVGYTTGEGDCSMLDGGDGFLYAYCLRASDWQTIVARAPLGLPTDWRKYFEGSWTEPGLDGRATDIGFVGTGAGYLRDFGLVAAVANDPWFGGVRLSLSRDKLEFADLAEPILPVDGTEWERPAKTELVGYSTIVDPETGSNSVGQRFLLSYIFVPSDKAFEDRYLVHQKVSLTVEPEAPLVQAGIALSRYVDDENRFVTSTGPQTGSVPDTGRTPSWRIS</sequence>
<comment type="caution">
    <text evidence="3">The sequence shown here is derived from an EMBL/GenBank/DDBJ whole genome shotgun (WGS) entry which is preliminary data.</text>
</comment>
<dbReference type="RefSeq" id="WP_164535315.1">
    <property type="nucleotide sequence ID" value="NZ_JAALFG010000004.1"/>
</dbReference>
<keyword evidence="2" id="KW-0732">Signal</keyword>
<evidence type="ECO:0008006" key="5">
    <source>
        <dbReference type="Google" id="ProtNLM"/>
    </source>
</evidence>
<feature type="region of interest" description="Disordered" evidence="1">
    <location>
        <begin position="365"/>
        <end position="388"/>
    </location>
</feature>
<reference evidence="3 4" key="1">
    <citation type="submission" date="2020-02" db="EMBL/GenBank/DDBJ databases">
        <authorList>
            <person name="Khan S.A."/>
            <person name="Jeon C.O."/>
            <person name="Chun B.H."/>
        </authorList>
    </citation>
    <scope>NUCLEOTIDE SEQUENCE [LARGE SCALE GENOMIC DNA]</scope>
    <source>
        <strain evidence="3 4">H239</strain>
    </source>
</reference>
<proteinExistence type="predicted"/>
<accession>A0A6M1SPE2</accession>
<dbReference type="EMBL" id="JAALFG010000004">
    <property type="protein sequence ID" value="NGP19068.1"/>
    <property type="molecule type" value="Genomic_DNA"/>
</dbReference>
<protein>
    <recommendedName>
        <fullName evidence="5">DUF4185 domain-containing protein</fullName>
    </recommendedName>
</protein>
<name>A0A6M1SPE2_9HYPH</name>